<dbReference type="Proteomes" id="UP000019277">
    <property type="component" value="Unassembled WGS sequence"/>
</dbReference>
<evidence type="ECO:0000313" key="2">
    <source>
        <dbReference type="EMBL" id="EWC61907.1"/>
    </source>
</evidence>
<evidence type="ECO:0000256" key="1">
    <source>
        <dbReference type="SAM" id="MobiDB-lite"/>
    </source>
</evidence>
<name>W7IYF7_9PSEU</name>
<accession>W7IYF7</accession>
<dbReference type="AlphaFoldDB" id="W7IYF7"/>
<gene>
    <name evidence="2" type="ORF">UO65_2840</name>
</gene>
<feature type="compositionally biased region" description="Low complexity" evidence="1">
    <location>
        <begin position="7"/>
        <end position="19"/>
    </location>
</feature>
<protein>
    <submittedName>
        <fullName evidence="2">Uncharacterized protein</fullName>
    </submittedName>
</protein>
<proteinExistence type="predicted"/>
<organism evidence="2 3">
    <name type="scientific">Actinokineospora spheciospongiae</name>
    <dbReference type="NCBI Taxonomy" id="909613"/>
    <lineage>
        <taxon>Bacteria</taxon>
        <taxon>Bacillati</taxon>
        <taxon>Actinomycetota</taxon>
        <taxon>Actinomycetes</taxon>
        <taxon>Pseudonocardiales</taxon>
        <taxon>Pseudonocardiaceae</taxon>
        <taxon>Actinokineospora</taxon>
    </lineage>
</organism>
<comment type="caution">
    <text evidence="2">The sequence shown here is derived from an EMBL/GenBank/DDBJ whole genome shotgun (WGS) entry which is preliminary data.</text>
</comment>
<keyword evidence="3" id="KW-1185">Reference proteome</keyword>
<feature type="region of interest" description="Disordered" evidence="1">
    <location>
        <begin position="1"/>
        <end position="107"/>
    </location>
</feature>
<reference evidence="2 3" key="1">
    <citation type="journal article" date="2014" name="Genome Announc.">
        <title>Draft Genome Sequence of the Antitrypanosomally Active Sponge-Associated Bacterium Actinokineospora sp. Strain EG49.</title>
        <authorList>
            <person name="Harjes J."/>
            <person name="Ryu T."/>
            <person name="Abdelmohsen U.R."/>
            <person name="Moitinho-Silva L."/>
            <person name="Horn H."/>
            <person name="Ravasi T."/>
            <person name="Hentschel U."/>
        </authorList>
    </citation>
    <scope>NUCLEOTIDE SEQUENCE [LARGE SCALE GENOMIC DNA]</scope>
    <source>
        <strain evidence="2 3">EG49</strain>
    </source>
</reference>
<evidence type="ECO:0000313" key="3">
    <source>
        <dbReference type="Proteomes" id="UP000019277"/>
    </source>
</evidence>
<feature type="compositionally biased region" description="Polar residues" evidence="1">
    <location>
        <begin position="34"/>
        <end position="44"/>
    </location>
</feature>
<sequence length="107" mass="11205">MEEDSAEPAASGPNAGSSSFEITNQTFAARRRYGSTQGTATDSGEPSAVSGMAAGRAEALRRYGSPQSAARSEASDSDESPSISGMEAGRAEARRRAAQDRRYQKRG</sequence>
<feature type="compositionally biased region" description="Basic and acidic residues" evidence="1">
    <location>
        <begin position="89"/>
        <end position="107"/>
    </location>
</feature>
<dbReference type="EMBL" id="AYXG01000100">
    <property type="protein sequence ID" value="EWC61907.1"/>
    <property type="molecule type" value="Genomic_DNA"/>
</dbReference>